<name>A0ABS1WYV4_9GAMM</name>
<proteinExistence type="predicted"/>
<evidence type="ECO:0000256" key="4">
    <source>
        <dbReference type="ARBA" id="ARBA00022989"/>
    </source>
</evidence>
<protein>
    <recommendedName>
        <fullName evidence="8">Polysaccharide chain length determinant N-terminal domain-containing protein</fullName>
    </recommendedName>
</protein>
<keyword evidence="4 7" id="KW-1133">Transmembrane helix</keyword>
<keyword evidence="3 7" id="KW-0812">Transmembrane</keyword>
<keyword evidence="10" id="KW-1185">Reference proteome</keyword>
<feature type="region of interest" description="Disordered" evidence="6">
    <location>
        <begin position="1"/>
        <end position="26"/>
    </location>
</feature>
<evidence type="ECO:0000256" key="6">
    <source>
        <dbReference type="SAM" id="MobiDB-lite"/>
    </source>
</evidence>
<evidence type="ECO:0000256" key="3">
    <source>
        <dbReference type="ARBA" id="ARBA00022692"/>
    </source>
</evidence>
<comment type="caution">
    <text evidence="9">The sequence shown here is derived from an EMBL/GenBank/DDBJ whole genome shotgun (WGS) entry which is preliminary data.</text>
</comment>
<keyword evidence="5 7" id="KW-0472">Membrane</keyword>
<evidence type="ECO:0000256" key="7">
    <source>
        <dbReference type="SAM" id="Phobius"/>
    </source>
</evidence>
<dbReference type="InterPro" id="IPR050445">
    <property type="entry name" value="Bact_polysacc_biosynth/exp"/>
</dbReference>
<evidence type="ECO:0000313" key="9">
    <source>
        <dbReference type="EMBL" id="MBM0106159.1"/>
    </source>
</evidence>
<evidence type="ECO:0000256" key="2">
    <source>
        <dbReference type="ARBA" id="ARBA00022475"/>
    </source>
</evidence>
<keyword evidence="2" id="KW-1003">Cell membrane</keyword>
<accession>A0ABS1WYV4</accession>
<dbReference type="PANTHER" id="PTHR32309">
    <property type="entry name" value="TYROSINE-PROTEIN KINASE"/>
    <property type="match status" value="1"/>
</dbReference>
<dbReference type="Pfam" id="PF02706">
    <property type="entry name" value="Wzz"/>
    <property type="match status" value="1"/>
</dbReference>
<feature type="domain" description="Polysaccharide chain length determinant N-terminal" evidence="8">
    <location>
        <begin position="31"/>
        <end position="133"/>
    </location>
</feature>
<dbReference type="InterPro" id="IPR003856">
    <property type="entry name" value="LPS_length_determ_N"/>
</dbReference>
<dbReference type="SUPFAM" id="SSF160355">
    <property type="entry name" value="Bacterial polysaccharide co-polymerase-like"/>
    <property type="match status" value="1"/>
</dbReference>
<sequence length="315" mass="34814">MSMHGAVDGTIRNTQGPAGAREDSVTTAGRDEVTLQELIAILWRGKWVIIATTIVFAVAAGVIASVLPKKYTATVTVSPVSNKSGRSDKMGSLASSLGGFAAMAGITLGADNDKAETIAVLQSDVLTQQYIEDNDLLPVLFEKKWDAANRKWRTDPEDTPTLWKANEFFDKRVRSVVEDRKSGMVTLKIVWTDPELAARWANGMIKVTNDYLRNKAIVESERHIEYLSEQAQKTDIVQVRSAIYSVLESEIRNVMLARGTEEYALRVIDPAFVPERKTSPQRLQWVAAGFAGGLFLSVLGLCVRHLLRPQNRPLD</sequence>
<evidence type="ECO:0000256" key="1">
    <source>
        <dbReference type="ARBA" id="ARBA00004651"/>
    </source>
</evidence>
<feature type="transmembrane region" description="Helical" evidence="7">
    <location>
        <begin position="47"/>
        <end position="67"/>
    </location>
</feature>
<reference evidence="9 10" key="1">
    <citation type="journal article" date="2021" name="Int. J. Syst. Evol. Microbiol.">
        <title>Steroidobacter gossypii sp. nov., isolated from soil of cotton cropping field.</title>
        <authorList>
            <person name="Huang R."/>
            <person name="Yang S."/>
            <person name="Zhen C."/>
            <person name="Liu W."/>
        </authorList>
    </citation>
    <scope>NUCLEOTIDE SEQUENCE [LARGE SCALE GENOMIC DNA]</scope>
    <source>
        <strain evidence="9 10">S1-65</strain>
    </source>
</reference>
<gene>
    <name evidence="9" type="ORF">JM946_15600</name>
</gene>
<dbReference type="Proteomes" id="UP000661077">
    <property type="component" value="Unassembled WGS sequence"/>
</dbReference>
<evidence type="ECO:0000313" key="10">
    <source>
        <dbReference type="Proteomes" id="UP000661077"/>
    </source>
</evidence>
<evidence type="ECO:0000259" key="8">
    <source>
        <dbReference type="Pfam" id="PF02706"/>
    </source>
</evidence>
<organism evidence="9 10">
    <name type="scientific">Steroidobacter gossypii</name>
    <dbReference type="NCBI Taxonomy" id="2805490"/>
    <lineage>
        <taxon>Bacteria</taxon>
        <taxon>Pseudomonadati</taxon>
        <taxon>Pseudomonadota</taxon>
        <taxon>Gammaproteobacteria</taxon>
        <taxon>Steroidobacterales</taxon>
        <taxon>Steroidobacteraceae</taxon>
        <taxon>Steroidobacter</taxon>
    </lineage>
</organism>
<dbReference type="EMBL" id="JAEVLS010000003">
    <property type="protein sequence ID" value="MBM0106159.1"/>
    <property type="molecule type" value="Genomic_DNA"/>
</dbReference>
<comment type="subcellular location">
    <subcellularLocation>
        <location evidence="1">Cell membrane</location>
        <topology evidence="1">Multi-pass membrane protein</topology>
    </subcellularLocation>
</comment>
<evidence type="ECO:0000256" key="5">
    <source>
        <dbReference type="ARBA" id="ARBA00023136"/>
    </source>
</evidence>
<feature type="transmembrane region" description="Helical" evidence="7">
    <location>
        <begin position="285"/>
        <end position="307"/>
    </location>
</feature>
<dbReference type="PANTHER" id="PTHR32309:SF13">
    <property type="entry name" value="FERRIC ENTEROBACTIN TRANSPORT PROTEIN FEPE"/>
    <property type="match status" value="1"/>
</dbReference>